<organism evidence="5 6">
    <name type="scientific">Thelohanellus kitauei</name>
    <name type="common">Myxosporean</name>
    <dbReference type="NCBI Taxonomy" id="669202"/>
    <lineage>
        <taxon>Eukaryota</taxon>
        <taxon>Metazoa</taxon>
        <taxon>Cnidaria</taxon>
        <taxon>Myxozoa</taxon>
        <taxon>Myxosporea</taxon>
        <taxon>Bivalvulida</taxon>
        <taxon>Platysporina</taxon>
        <taxon>Myxobolidae</taxon>
        <taxon>Thelohanellus</taxon>
    </lineage>
</organism>
<keyword evidence="2" id="KW-0677">Repeat</keyword>
<comment type="subcellular location">
    <subcellularLocation>
        <location evidence="1">Nucleus</location>
    </subcellularLocation>
</comment>
<sequence length="127" mass="15196">MESQIVNMTNGDQKFWSIEDKGRKAEEHIRNEDQFDVNSWMILIREAQIRSIHDARIMFEKAMAQFPGCYRFLKLYLEKEMREGDIEHLDKVLCRLIVIRTLFAFDSQYRFVSILSDPCQRNQSEQS</sequence>
<dbReference type="GO" id="GO:0003729">
    <property type="term" value="F:mRNA binding"/>
    <property type="evidence" value="ECO:0007669"/>
    <property type="project" value="TreeGrafter"/>
</dbReference>
<evidence type="ECO:0000313" key="5">
    <source>
        <dbReference type="EMBL" id="KII63403.1"/>
    </source>
</evidence>
<gene>
    <name evidence="5" type="ORF">RF11_02212</name>
</gene>
<dbReference type="Gene3D" id="1.25.40.10">
    <property type="entry name" value="Tetratricopeptide repeat domain"/>
    <property type="match status" value="1"/>
</dbReference>
<dbReference type="InterPro" id="IPR011990">
    <property type="entry name" value="TPR-like_helical_dom_sf"/>
</dbReference>
<dbReference type="GO" id="GO:0031124">
    <property type="term" value="P:mRNA 3'-end processing"/>
    <property type="evidence" value="ECO:0007669"/>
    <property type="project" value="InterPro"/>
</dbReference>
<name>A0A0C2IDI9_THEKT</name>
<feature type="domain" description="Suppressor of forked" evidence="4">
    <location>
        <begin position="21"/>
        <end position="96"/>
    </location>
</feature>
<dbReference type="GO" id="GO:0005634">
    <property type="term" value="C:nucleus"/>
    <property type="evidence" value="ECO:0007669"/>
    <property type="project" value="UniProtKB-SubCell"/>
</dbReference>
<evidence type="ECO:0000256" key="3">
    <source>
        <dbReference type="ARBA" id="ARBA00023242"/>
    </source>
</evidence>
<dbReference type="InterPro" id="IPR008847">
    <property type="entry name" value="Suf"/>
</dbReference>
<dbReference type="EMBL" id="JWZT01004669">
    <property type="protein sequence ID" value="KII63403.1"/>
    <property type="molecule type" value="Genomic_DNA"/>
</dbReference>
<comment type="caution">
    <text evidence="5">The sequence shown here is derived from an EMBL/GenBank/DDBJ whole genome shotgun (WGS) entry which is preliminary data.</text>
</comment>
<keyword evidence="6" id="KW-1185">Reference proteome</keyword>
<dbReference type="PANTHER" id="PTHR19980:SF0">
    <property type="entry name" value="CLEAVAGE STIMULATION FACTOR SUBUNIT 3"/>
    <property type="match status" value="1"/>
</dbReference>
<evidence type="ECO:0000313" key="6">
    <source>
        <dbReference type="Proteomes" id="UP000031668"/>
    </source>
</evidence>
<dbReference type="SUPFAM" id="SSF48452">
    <property type="entry name" value="TPR-like"/>
    <property type="match status" value="1"/>
</dbReference>
<reference evidence="5 6" key="1">
    <citation type="journal article" date="2014" name="Genome Biol. Evol.">
        <title>The genome of the myxosporean Thelohanellus kitauei shows adaptations to nutrient acquisition within its fish host.</title>
        <authorList>
            <person name="Yang Y."/>
            <person name="Xiong J."/>
            <person name="Zhou Z."/>
            <person name="Huo F."/>
            <person name="Miao W."/>
            <person name="Ran C."/>
            <person name="Liu Y."/>
            <person name="Zhang J."/>
            <person name="Feng J."/>
            <person name="Wang M."/>
            <person name="Wang M."/>
            <person name="Wang L."/>
            <person name="Yao B."/>
        </authorList>
    </citation>
    <scope>NUCLEOTIDE SEQUENCE [LARGE SCALE GENOMIC DNA]</scope>
    <source>
        <strain evidence="5">Wuqing</strain>
    </source>
</reference>
<evidence type="ECO:0000256" key="1">
    <source>
        <dbReference type="ARBA" id="ARBA00004123"/>
    </source>
</evidence>
<dbReference type="Pfam" id="PF05843">
    <property type="entry name" value="Suf"/>
    <property type="match status" value="1"/>
</dbReference>
<proteinExistence type="predicted"/>
<dbReference type="PANTHER" id="PTHR19980">
    <property type="entry name" value="RNA CLEAVAGE STIMULATION FACTOR"/>
    <property type="match status" value="1"/>
</dbReference>
<dbReference type="InterPro" id="IPR045243">
    <property type="entry name" value="Rna14-like"/>
</dbReference>
<evidence type="ECO:0000256" key="2">
    <source>
        <dbReference type="ARBA" id="ARBA00022737"/>
    </source>
</evidence>
<dbReference type="Proteomes" id="UP000031668">
    <property type="component" value="Unassembled WGS sequence"/>
</dbReference>
<dbReference type="AlphaFoldDB" id="A0A0C2IDI9"/>
<keyword evidence="3" id="KW-0539">Nucleus</keyword>
<protein>
    <submittedName>
        <fullName evidence="5">Cleavage stimulation factor subunit 3</fullName>
    </submittedName>
</protein>
<evidence type="ECO:0000259" key="4">
    <source>
        <dbReference type="Pfam" id="PF05843"/>
    </source>
</evidence>
<accession>A0A0C2IDI9</accession>
<dbReference type="OrthoDB" id="26282at2759"/>